<dbReference type="GO" id="GO:0042597">
    <property type="term" value="C:periplasmic space"/>
    <property type="evidence" value="ECO:0007669"/>
    <property type="project" value="UniProtKB-SubCell"/>
</dbReference>
<dbReference type="PIRSF" id="PIRSF006105">
    <property type="entry name" value="NapB"/>
    <property type="match status" value="1"/>
</dbReference>
<evidence type="ECO:0000313" key="16">
    <source>
        <dbReference type="Proteomes" id="UP000092884"/>
    </source>
</evidence>
<evidence type="ECO:0000256" key="5">
    <source>
        <dbReference type="ARBA" id="ARBA00022617"/>
    </source>
</evidence>
<dbReference type="EMBL" id="CP016503">
    <property type="protein sequence ID" value="ANV97644.1"/>
    <property type="molecule type" value="Genomic_DNA"/>
</dbReference>
<dbReference type="AlphaFoldDB" id="A0A1B1U4C2"/>
<dbReference type="Proteomes" id="UP000092884">
    <property type="component" value="Chromosome"/>
</dbReference>
<protein>
    <recommendedName>
        <fullName evidence="3">Periplasmic nitrate reductase, electron transfer subunit</fullName>
    </recommendedName>
    <alternativeName>
        <fullName evidence="11">Diheme cytochrome c NapB</fullName>
    </alternativeName>
</protein>
<dbReference type="GO" id="GO:0009061">
    <property type="term" value="P:anaerobic respiration"/>
    <property type="evidence" value="ECO:0007669"/>
    <property type="project" value="InterPro"/>
</dbReference>
<evidence type="ECO:0000256" key="8">
    <source>
        <dbReference type="ARBA" id="ARBA00022764"/>
    </source>
</evidence>
<feature type="binding site" description="axial binding residue" evidence="13">
    <location>
        <position position="106"/>
    </location>
    <ligand>
        <name>heme c</name>
        <dbReference type="ChEBI" id="CHEBI:61717"/>
        <label>2</label>
    </ligand>
    <ligandPart>
        <name>Fe</name>
        <dbReference type="ChEBI" id="CHEBI:18248"/>
    </ligandPart>
</feature>
<dbReference type="Pfam" id="PF03892">
    <property type="entry name" value="NapB"/>
    <property type="match status" value="1"/>
</dbReference>
<evidence type="ECO:0000256" key="2">
    <source>
        <dbReference type="ARBA" id="ARBA00007368"/>
    </source>
</evidence>
<keyword evidence="4" id="KW-0813">Transport</keyword>
<evidence type="ECO:0000256" key="14">
    <source>
        <dbReference type="SAM" id="MobiDB-lite"/>
    </source>
</evidence>
<feature type="binding site" description="axial binding residue" evidence="13">
    <location>
        <position position="89"/>
    </location>
    <ligand>
        <name>heme c</name>
        <dbReference type="ChEBI" id="CHEBI:61717"/>
        <label>1</label>
    </ligand>
    <ligandPart>
        <name>Fe</name>
        <dbReference type="ChEBI" id="CHEBI:18248"/>
    </ligandPart>
</feature>
<keyword evidence="6 13" id="KW-0479">Metal-binding</keyword>
<keyword evidence="5 12" id="KW-0349">Heme</keyword>
<dbReference type="GO" id="GO:0046872">
    <property type="term" value="F:metal ion binding"/>
    <property type="evidence" value="ECO:0007669"/>
    <property type="project" value="UniProtKB-KW"/>
</dbReference>
<keyword evidence="9" id="KW-0249">Electron transport</keyword>
<evidence type="ECO:0000256" key="3">
    <source>
        <dbReference type="ARBA" id="ARBA00013773"/>
    </source>
</evidence>
<dbReference type="SUPFAM" id="SSF48695">
    <property type="entry name" value="Multiheme cytochromes"/>
    <property type="match status" value="1"/>
</dbReference>
<accession>A0A1B1U4C2</accession>
<dbReference type="RefSeq" id="WP_066338972.1">
    <property type="nucleotide sequence ID" value="NZ_CP016503.1"/>
</dbReference>
<keyword evidence="16" id="KW-1185">Reference proteome</keyword>
<evidence type="ECO:0000256" key="7">
    <source>
        <dbReference type="ARBA" id="ARBA00022729"/>
    </source>
</evidence>
<sequence>MNIKTMILVSSVGAGILWGAVSDSEIGLRKAPLATEDKTKLEQFSYSKQEPGESQVFDRAFENAPPMIPHNVEGMTDFTQNSNACLDCHSPDVAKDMGATPVPKSHLYDLRNSKAVTDGIADSRWNCTQCHAPQSNAKPLVGNQFKPEYRNKKSQKSSNLLDVINEGVKK</sequence>
<feature type="binding site" description="covalent" evidence="12">
    <location>
        <position position="127"/>
    </location>
    <ligand>
        <name>heme c</name>
        <dbReference type="ChEBI" id="CHEBI:61717"/>
        <label>2</label>
    </ligand>
</feature>
<gene>
    <name evidence="15" type="ORF">BBW65_01950</name>
</gene>
<dbReference type="PANTHER" id="PTHR38604:SF1">
    <property type="entry name" value="PERIPLASMIC NITRATE REDUCTASE, ELECTRON TRANSFER SUBUNIT"/>
    <property type="match status" value="1"/>
</dbReference>
<dbReference type="KEGG" id="het:BBW65_01950"/>
<keyword evidence="10 13" id="KW-0408">Iron</keyword>
<evidence type="ECO:0000256" key="10">
    <source>
        <dbReference type="ARBA" id="ARBA00023004"/>
    </source>
</evidence>
<feature type="binding site" description="covalent" evidence="12">
    <location>
        <position position="85"/>
    </location>
    <ligand>
        <name>heme c</name>
        <dbReference type="ChEBI" id="CHEBI:61717"/>
        <label>1</label>
    </ligand>
</feature>
<evidence type="ECO:0000256" key="9">
    <source>
        <dbReference type="ARBA" id="ARBA00022982"/>
    </source>
</evidence>
<keyword evidence="7" id="KW-0732">Signal</keyword>
<dbReference type="Gene3D" id="1.10.1130.10">
    <property type="entry name" value="Flavocytochrome C3, Chain A"/>
    <property type="match status" value="1"/>
</dbReference>
<dbReference type="PANTHER" id="PTHR38604">
    <property type="entry name" value="PERIPLASMIC NITRATE REDUCTASE, ELECTRON TRANSFER SUBUNIT"/>
    <property type="match status" value="1"/>
</dbReference>
<comment type="PTM">
    <text evidence="12">Binds 2 heme C groups per subunit.</text>
</comment>
<organism evidence="15 16">
    <name type="scientific">Helicobacter enhydrae</name>
    <dbReference type="NCBI Taxonomy" id="222136"/>
    <lineage>
        <taxon>Bacteria</taxon>
        <taxon>Pseudomonadati</taxon>
        <taxon>Campylobacterota</taxon>
        <taxon>Epsilonproteobacteria</taxon>
        <taxon>Campylobacterales</taxon>
        <taxon>Helicobacteraceae</taxon>
        <taxon>Helicobacter</taxon>
    </lineage>
</organism>
<evidence type="ECO:0000256" key="13">
    <source>
        <dbReference type="PIRSR" id="PIRSR006105-2"/>
    </source>
</evidence>
<evidence type="ECO:0000256" key="4">
    <source>
        <dbReference type="ARBA" id="ARBA00022448"/>
    </source>
</evidence>
<comment type="similarity">
    <text evidence="2">Belongs to the NapB family.</text>
</comment>
<dbReference type="InterPro" id="IPR005591">
    <property type="entry name" value="NapB"/>
</dbReference>
<evidence type="ECO:0000313" key="15">
    <source>
        <dbReference type="EMBL" id="ANV97644.1"/>
    </source>
</evidence>
<dbReference type="OrthoDB" id="13290at2"/>
<evidence type="ECO:0000256" key="11">
    <source>
        <dbReference type="ARBA" id="ARBA00031832"/>
    </source>
</evidence>
<evidence type="ECO:0000256" key="12">
    <source>
        <dbReference type="PIRSR" id="PIRSR006105-1"/>
    </source>
</evidence>
<dbReference type="STRING" id="222136.BBW65_01950"/>
<comment type="subcellular location">
    <subcellularLocation>
        <location evidence="1">Periplasm</location>
    </subcellularLocation>
</comment>
<reference evidence="16" key="1">
    <citation type="submission" date="2016-07" db="EMBL/GenBank/DDBJ databases">
        <authorList>
            <person name="Florea S."/>
            <person name="Webb J.S."/>
            <person name="Jaromczyk J."/>
            <person name="Schardl C.L."/>
        </authorList>
    </citation>
    <scope>NUCLEOTIDE SEQUENCE [LARGE SCALE GENOMIC DNA]</scope>
    <source>
        <strain evidence="16">MIT 01-6242</strain>
    </source>
</reference>
<evidence type="ECO:0000256" key="6">
    <source>
        <dbReference type="ARBA" id="ARBA00022723"/>
    </source>
</evidence>
<feature type="binding site" description="axial binding residue" evidence="13">
    <location>
        <position position="131"/>
    </location>
    <ligand>
        <name>heme c</name>
        <dbReference type="ChEBI" id="CHEBI:61717"/>
        <label>2</label>
    </ligand>
    <ligandPart>
        <name>Fe</name>
        <dbReference type="ChEBI" id="CHEBI:18248"/>
    </ligandPart>
</feature>
<feature type="binding site" description="axial binding residue" evidence="13">
    <location>
        <position position="70"/>
    </location>
    <ligand>
        <name>heme c</name>
        <dbReference type="ChEBI" id="CHEBI:61717"/>
        <label>1</label>
    </ligand>
    <ligandPart>
        <name>Fe</name>
        <dbReference type="ChEBI" id="CHEBI:18248"/>
    </ligandPart>
</feature>
<keyword evidence="8" id="KW-0574">Periplasm</keyword>
<proteinExistence type="inferred from homology"/>
<feature type="binding site" description="covalent" evidence="12">
    <location>
        <position position="88"/>
    </location>
    <ligand>
        <name>heme c</name>
        <dbReference type="ChEBI" id="CHEBI:61717"/>
        <label>1</label>
    </ligand>
</feature>
<dbReference type="InterPro" id="IPR036280">
    <property type="entry name" value="Multihaem_cyt_sf"/>
</dbReference>
<feature type="region of interest" description="Disordered" evidence="14">
    <location>
        <begin position="148"/>
        <end position="170"/>
    </location>
</feature>
<feature type="binding site" description="covalent" evidence="12">
    <location>
        <position position="130"/>
    </location>
    <ligand>
        <name>heme c</name>
        <dbReference type="ChEBI" id="CHEBI:61717"/>
        <label>2</label>
    </ligand>
</feature>
<name>A0A1B1U4C2_9HELI</name>
<evidence type="ECO:0000256" key="1">
    <source>
        <dbReference type="ARBA" id="ARBA00004418"/>
    </source>
</evidence>